<protein>
    <recommendedName>
        <fullName evidence="6">Mini-ribonuclease 3</fullName>
        <shortName evidence="6">Mini-3</shortName>
        <shortName evidence="6">Mini-RNase 3</shortName>
        <ecNumber evidence="6">3.1.26.-</ecNumber>
    </recommendedName>
    <alternativeName>
        <fullName evidence="6">Mini-RNase III</fullName>
        <shortName evidence="6">Mini-III</shortName>
    </alternativeName>
</protein>
<dbReference type="HOGENOM" id="CLU_091169_0_0_9"/>
<evidence type="ECO:0000256" key="6">
    <source>
        <dbReference type="HAMAP-Rule" id="MF_01468"/>
    </source>
</evidence>
<keyword evidence="5 6" id="KW-0378">Hydrolase</keyword>
<keyword evidence="6" id="KW-0460">Magnesium</keyword>
<comment type="cofactor">
    <cofactor evidence="6">
        <name>Mg(2+)</name>
        <dbReference type="ChEBI" id="CHEBI:18420"/>
    </cofactor>
</comment>
<dbReference type="SUPFAM" id="SSF69065">
    <property type="entry name" value="RNase III domain-like"/>
    <property type="match status" value="1"/>
</dbReference>
<comment type="similarity">
    <text evidence="6">Belongs to the MrnC RNase family.</text>
</comment>
<evidence type="ECO:0000256" key="2">
    <source>
        <dbReference type="ARBA" id="ARBA00022552"/>
    </source>
</evidence>
<evidence type="ECO:0000256" key="3">
    <source>
        <dbReference type="ARBA" id="ARBA00022722"/>
    </source>
</evidence>
<dbReference type="SMART" id="SM00535">
    <property type="entry name" value="RIBOc"/>
    <property type="match status" value="1"/>
</dbReference>
<dbReference type="HAMAP" id="MF_01468">
    <property type="entry name" value="RNase_Mini_III"/>
    <property type="match status" value="1"/>
</dbReference>
<dbReference type="InterPro" id="IPR008226">
    <property type="entry name" value="Mini3_fam"/>
</dbReference>
<comment type="function">
    <text evidence="6">Involved in correct processing of both the 5' and 3' ends of 23S rRNA precursor. Processes 30S rRNA precursor transcript even in absence of ribonuclease 3 (Rnc); Rnc processes 30S rRNA into smaller rRNA precursors.</text>
</comment>
<evidence type="ECO:0000313" key="9">
    <source>
        <dbReference type="Proteomes" id="UP000004619"/>
    </source>
</evidence>
<keyword evidence="6" id="KW-0699">rRNA-binding</keyword>
<keyword evidence="6" id="KW-0963">Cytoplasm</keyword>
<comment type="caution">
    <text evidence="8">The sequence shown here is derived from an EMBL/GenBank/DDBJ whole genome shotgun (WGS) entry which is preliminary data.</text>
</comment>
<evidence type="ECO:0000256" key="4">
    <source>
        <dbReference type="ARBA" id="ARBA00022759"/>
    </source>
</evidence>
<name>C7H7B7_FAED2</name>
<comment type="subunit">
    <text evidence="6">Homodimer.</text>
</comment>
<comment type="subcellular location">
    <subcellularLocation>
        <location evidence="6">Cytoplasm</location>
    </subcellularLocation>
</comment>
<dbReference type="CDD" id="cd00593">
    <property type="entry name" value="RIBOc"/>
    <property type="match status" value="1"/>
</dbReference>
<keyword evidence="3 6" id="KW-0540">Nuclease</keyword>
<dbReference type="GO" id="GO:0005737">
    <property type="term" value="C:cytoplasm"/>
    <property type="evidence" value="ECO:0007669"/>
    <property type="project" value="UniProtKB-SubCell"/>
</dbReference>
<dbReference type="Pfam" id="PF00636">
    <property type="entry name" value="Ribonuclease_3"/>
    <property type="match status" value="1"/>
</dbReference>
<feature type="active site" evidence="6">
    <location>
        <position position="38"/>
    </location>
</feature>
<dbReference type="InterPro" id="IPR036389">
    <property type="entry name" value="RNase_III_sf"/>
</dbReference>
<dbReference type="STRING" id="411483.FAEPRAA2165_02201"/>
<dbReference type="GO" id="GO:0019843">
    <property type="term" value="F:rRNA binding"/>
    <property type="evidence" value="ECO:0007669"/>
    <property type="project" value="UniProtKB-UniRule"/>
</dbReference>
<evidence type="ECO:0000256" key="1">
    <source>
        <dbReference type="ARBA" id="ARBA00022517"/>
    </source>
</evidence>
<keyword evidence="6" id="KW-0694">RNA-binding</keyword>
<dbReference type="InterPro" id="IPR000999">
    <property type="entry name" value="RNase_III_dom"/>
</dbReference>
<dbReference type="Gene3D" id="1.10.1520.10">
    <property type="entry name" value="Ribonuclease III domain"/>
    <property type="match status" value="1"/>
</dbReference>
<keyword evidence="1 6" id="KW-0690">Ribosome biogenesis</keyword>
<organism evidence="8 9">
    <name type="scientific">Faecalibacterium duncaniae (strain DSM 17677 / JCM 31915 / A2-165)</name>
    <name type="common">Faecalibacterium prausnitzii</name>
    <dbReference type="NCBI Taxonomy" id="411483"/>
    <lineage>
        <taxon>Bacteria</taxon>
        <taxon>Bacillati</taxon>
        <taxon>Bacillota</taxon>
        <taxon>Clostridia</taxon>
        <taxon>Eubacteriales</taxon>
        <taxon>Oscillospiraceae</taxon>
        <taxon>Faecalibacterium</taxon>
    </lineage>
</organism>
<dbReference type="Proteomes" id="UP000004619">
    <property type="component" value="Unassembled WGS sequence"/>
</dbReference>
<evidence type="ECO:0000313" key="8">
    <source>
        <dbReference type="EMBL" id="EEU96187.1"/>
    </source>
</evidence>
<dbReference type="GO" id="GO:0004525">
    <property type="term" value="F:ribonuclease III activity"/>
    <property type="evidence" value="ECO:0007669"/>
    <property type="project" value="InterPro"/>
</dbReference>
<keyword evidence="9" id="KW-1185">Reference proteome</keyword>
<dbReference type="PATRIC" id="fig|411483.3.peg.1957"/>
<dbReference type="PANTHER" id="PTHR34276:SF1">
    <property type="entry name" value="MINI-RIBONUCLEASE 3"/>
    <property type="match status" value="1"/>
</dbReference>
<dbReference type="EC" id="3.1.26.-" evidence="6"/>
<dbReference type="PIRSF" id="PIRSF005520">
    <property type="entry name" value="UCP005520"/>
    <property type="match status" value="1"/>
</dbReference>
<sequence length="150" mass="17149">MKNHLIGRTETKGITTMNESETIDPRELNPLALAFVGDSVLELLVRTRLARHHRMSAGKLNVEKVKYVSARAQFREEQLLEPLFTEEELAVFKRGRNASKASVAKHASPEEYRASTGFECLLGWLYLTGQMARVEELFDALWQQFDPNQK</sequence>
<proteinExistence type="inferred from homology"/>
<accession>C7H7B7</accession>
<dbReference type="eggNOG" id="COG1939">
    <property type="taxonomic scope" value="Bacteria"/>
</dbReference>
<evidence type="ECO:0000256" key="5">
    <source>
        <dbReference type="ARBA" id="ARBA00022801"/>
    </source>
</evidence>
<keyword evidence="4 6" id="KW-0255">Endonuclease</keyword>
<dbReference type="AlphaFoldDB" id="C7H7B7"/>
<dbReference type="PANTHER" id="PTHR34276">
    <property type="entry name" value="MINI-RIBONUCLEASE 3"/>
    <property type="match status" value="1"/>
</dbReference>
<dbReference type="GO" id="GO:0006364">
    <property type="term" value="P:rRNA processing"/>
    <property type="evidence" value="ECO:0007669"/>
    <property type="project" value="UniProtKB-UniRule"/>
</dbReference>
<gene>
    <name evidence="6" type="primary">mrnC</name>
    <name evidence="8" type="ORF">FAEPRAA2165_02201</name>
</gene>
<reference evidence="8" key="1">
    <citation type="submission" date="2009-08" db="EMBL/GenBank/DDBJ databases">
        <authorList>
            <person name="Weinstock G."/>
            <person name="Sodergren E."/>
            <person name="Clifton S."/>
            <person name="Fulton L."/>
            <person name="Fulton B."/>
            <person name="Courtney L."/>
            <person name="Fronick C."/>
            <person name="Harrison M."/>
            <person name="Strong C."/>
            <person name="Farmer C."/>
            <person name="Delahaunty K."/>
            <person name="Markovic C."/>
            <person name="Hall O."/>
            <person name="Minx P."/>
            <person name="Tomlinson C."/>
            <person name="Mitreva M."/>
            <person name="Nelson J."/>
            <person name="Hou S."/>
            <person name="Wollam A."/>
            <person name="Pepin K.H."/>
            <person name="Johnson M."/>
            <person name="Bhonagiri V."/>
            <person name="Nash W.E."/>
            <person name="Warren W."/>
            <person name="Chinwalla A."/>
            <person name="Mardis E.R."/>
            <person name="Wilson R.K."/>
        </authorList>
    </citation>
    <scope>NUCLEOTIDE SEQUENCE [LARGE SCALE GENOMIC DNA]</scope>
    <source>
        <strain evidence="8">A2-165</strain>
    </source>
</reference>
<evidence type="ECO:0000259" key="7">
    <source>
        <dbReference type="SMART" id="SM00535"/>
    </source>
</evidence>
<keyword evidence="2 6" id="KW-0698">rRNA processing</keyword>
<feature type="domain" description="RNase III" evidence="7">
    <location>
        <begin position="8"/>
        <end position="150"/>
    </location>
</feature>
<dbReference type="EMBL" id="ACOP02000058">
    <property type="protein sequence ID" value="EEU96187.1"/>
    <property type="molecule type" value="Genomic_DNA"/>
</dbReference>